<reference evidence="1 2" key="2">
    <citation type="journal article" date="2013" name="Plant Cell Physiol.">
        <title>Rice Annotation Project Database (RAP-DB): an integrative and interactive database for rice genomics.</title>
        <authorList>
            <person name="Sakai H."/>
            <person name="Lee S.S."/>
            <person name="Tanaka T."/>
            <person name="Numa H."/>
            <person name="Kim J."/>
            <person name="Kawahara Y."/>
            <person name="Wakimoto H."/>
            <person name="Yang C.C."/>
            <person name="Iwamoto M."/>
            <person name="Abe T."/>
            <person name="Yamada Y."/>
            <person name="Muto A."/>
            <person name="Inokuchi H."/>
            <person name="Ikemura T."/>
            <person name="Matsumoto T."/>
            <person name="Sasaki T."/>
            <person name="Itoh T."/>
        </authorList>
    </citation>
    <scope>NUCLEOTIDE SEQUENCE [LARGE SCALE GENOMIC DNA]</scope>
    <source>
        <strain evidence="2">cv. Nipponbare</strain>
    </source>
</reference>
<dbReference type="InParanoid" id="A0A0P0Y0C7"/>
<proteinExistence type="predicted"/>
<reference evidence="1 2" key="3">
    <citation type="journal article" date="2013" name="Rice">
        <title>Improvement of the Oryza sativa Nipponbare reference genome using next generation sequence and optical map data.</title>
        <authorList>
            <person name="Kawahara Y."/>
            <person name="de la Bastide M."/>
            <person name="Hamilton J.P."/>
            <person name="Kanamori H."/>
            <person name="McCombie W.R."/>
            <person name="Ouyang S."/>
            <person name="Schwartz D.C."/>
            <person name="Tanaka T."/>
            <person name="Wu J."/>
            <person name="Zhou S."/>
            <person name="Childs K.L."/>
            <person name="Davidson R.M."/>
            <person name="Lin H."/>
            <person name="Quesada-Ocampo L."/>
            <person name="Vaillancourt B."/>
            <person name="Sakai H."/>
            <person name="Lee S.S."/>
            <person name="Kim J."/>
            <person name="Numa H."/>
            <person name="Itoh T."/>
            <person name="Buell C.R."/>
            <person name="Matsumoto T."/>
        </authorList>
    </citation>
    <scope>NUCLEOTIDE SEQUENCE [LARGE SCALE GENOMIC DNA]</scope>
    <source>
        <strain evidence="2">cv. Nipponbare</strain>
    </source>
</reference>
<organism evidence="1 2">
    <name type="scientific">Oryza sativa subsp. japonica</name>
    <name type="common">Rice</name>
    <dbReference type="NCBI Taxonomy" id="39947"/>
    <lineage>
        <taxon>Eukaryota</taxon>
        <taxon>Viridiplantae</taxon>
        <taxon>Streptophyta</taxon>
        <taxon>Embryophyta</taxon>
        <taxon>Tracheophyta</taxon>
        <taxon>Spermatophyta</taxon>
        <taxon>Magnoliopsida</taxon>
        <taxon>Liliopsida</taxon>
        <taxon>Poales</taxon>
        <taxon>Poaceae</taxon>
        <taxon>BOP clade</taxon>
        <taxon>Oryzoideae</taxon>
        <taxon>Oryzeae</taxon>
        <taxon>Oryzinae</taxon>
        <taxon>Oryza</taxon>
        <taxon>Oryza sativa</taxon>
    </lineage>
</organism>
<evidence type="ECO:0000313" key="2">
    <source>
        <dbReference type="Proteomes" id="UP000059680"/>
    </source>
</evidence>
<accession>A0A0P0Y0C7</accession>
<evidence type="ECO:0000313" key="1">
    <source>
        <dbReference type="EMBL" id="BAT13261.1"/>
    </source>
</evidence>
<dbReference type="AlphaFoldDB" id="A0A0P0Y0C7"/>
<reference evidence="2" key="1">
    <citation type="journal article" date="2005" name="Nature">
        <title>The map-based sequence of the rice genome.</title>
        <authorList>
            <consortium name="International rice genome sequencing project (IRGSP)"/>
            <person name="Matsumoto T."/>
            <person name="Wu J."/>
            <person name="Kanamori H."/>
            <person name="Katayose Y."/>
            <person name="Fujisawa M."/>
            <person name="Namiki N."/>
            <person name="Mizuno H."/>
            <person name="Yamamoto K."/>
            <person name="Antonio B.A."/>
            <person name="Baba T."/>
            <person name="Sakata K."/>
            <person name="Nagamura Y."/>
            <person name="Aoki H."/>
            <person name="Arikawa K."/>
            <person name="Arita K."/>
            <person name="Bito T."/>
            <person name="Chiden Y."/>
            <person name="Fujitsuka N."/>
            <person name="Fukunaka R."/>
            <person name="Hamada M."/>
            <person name="Harada C."/>
            <person name="Hayashi A."/>
            <person name="Hijishita S."/>
            <person name="Honda M."/>
            <person name="Hosokawa S."/>
            <person name="Ichikawa Y."/>
            <person name="Idonuma A."/>
            <person name="Iijima M."/>
            <person name="Ikeda M."/>
            <person name="Ikeno M."/>
            <person name="Ito K."/>
            <person name="Ito S."/>
            <person name="Ito T."/>
            <person name="Ito Y."/>
            <person name="Ito Y."/>
            <person name="Iwabuchi A."/>
            <person name="Kamiya K."/>
            <person name="Karasawa W."/>
            <person name="Kurita K."/>
            <person name="Katagiri S."/>
            <person name="Kikuta A."/>
            <person name="Kobayashi H."/>
            <person name="Kobayashi N."/>
            <person name="Machita K."/>
            <person name="Maehara T."/>
            <person name="Masukawa M."/>
            <person name="Mizubayashi T."/>
            <person name="Mukai Y."/>
            <person name="Nagasaki H."/>
            <person name="Nagata Y."/>
            <person name="Naito S."/>
            <person name="Nakashima M."/>
            <person name="Nakama Y."/>
            <person name="Nakamichi Y."/>
            <person name="Nakamura M."/>
            <person name="Meguro A."/>
            <person name="Negishi M."/>
            <person name="Ohta I."/>
            <person name="Ohta T."/>
            <person name="Okamoto M."/>
            <person name="Ono N."/>
            <person name="Saji S."/>
            <person name="Sakaguchi M."/>
            <person name="Sakai K."/>
            <person name="Shibata M."/>
            <person name="Shimokawa T."/>
            <person name="Song J."/>
            <person name="Takazaki Y."/>
            <person name="Terasawa K."/>
            <person name="Tsugane M."/>
            <person name="Tsuji K."/>
            <person name="Ueda S."/>
            <person name="Waki K."/>
            <person name="Yamagata H."/>
            <person name="Yamamoto M."/>
            <person name="Yamamoto S."/>
            <person name="Yamane H."/>
            <person name="Yoshiki S."/>
            <person name="Yoshihara R."/>
            <person name="Yukawa K."/>
            <person name="Zhong H."/>
            <person name="Yano M."/>
            <person name="Yuan Q."/>
            <person name="Ouyang S."/>
            <person name="Liu J."/>
            <person name="Jones K.M."/>
            <person name="Gansberger K."/>
            <person name="Moffat K."/>
            <person name="Hill J."/>
            <person name="Bera J."/>
            <person name="Fadrosh D."/>
            <person name="Jin S."/>
            <person name="Johri S."/>
            <person name="Kim M."/>
            <person name="Overton L."/>
            <person name="Reardon M."/>
            <person name="Tsitrin T."/>
            <person name="Vuong H."/>
            <person name="Weaver B."/>
            <person name="Ciecko A."/>
            <person name="Tallon L."/>
            <person name="Jackson J."/>
            <person name="Pai G."/>
            <person name="Aken S.V."/>
            <person name="Utterback T."/>
            <person name="Reidmuller S."/>
            <person name="Feldblyum T."/>
            <person name="Hsiao J."/>
            <person name="Zismann V."/>
            <person name="Iobst S."/>
            <person name="de Vazeille A.R."/>
            <person name="Buell C.R."/>
            <person name="Ying K."/>
            <person name="Li Y."/>
            <person name="Lu T."/>
            <person name="Huang Y."/>
            <person name="Zhao Q."/>
            <person name="Feng Q."/>
            <person name="Zhang L."/>
            <person name="Zhu J."/>
            <person name="Weng Q."/>
            <person name="Mu J."/>
            <person name="Lu Y."/>
            <person name="Fan D."/>
            <person name="Liu Y."/>
            <person name="Guan J."/>
            <person name="Zhang Y."/>
            <person name="Yu S."/>
            <person name="Liu X."/>
            <person name="Zhang Y."/>
            <person name="Hong G."/>
            <person name="Han B."/>
            <person name="Choisne N."/>
            <person name="Demange N."/>
            <person name="Orjeda G."/>
            <person name="Samain S."/>
            <person name="Cattolico L."/>
            <person name="Pelletier E."/>
            <person name="Couloux A."/>
            <person name="Segurens B."/>
            <person name="Wincker P."/>
            <person name="D'Hont A."/>
            <person name="Scarpelli C."/>
            <person name="Weissenbach J."/>
            <person name="Salanoubat M."/>
            <person name="Quetier F."/>
            <person name="Yu Y."/>
            <person name="Kim H.R."/>
            <person name="Rambo T."/>
            <person name="Currie J."/>
            <person name="Collura K."/>
            <person name="Luo M."/>
            <person name="Yang T."/>
            <person name="Ammiraju J.S.S."/>
            <person name="Engler F."/>
            <person name="Soderlund C."/>
            <person name="Wing R.A."/>
            <person name="Palmer L.E."/>
            <person name="de la Bastide M."/>
            <person name="Spiegel L."/>
            <person name="Nascimento L."/>
            <person name="Zutavern T."/>
            <person name="O'Shaughnessy A."/>
            <person name="Dike S."/>
            <person name="Dedhia N."/>
            <person name="Preston R."/>
            <person name="Balija V."/>
            <person name="McCombie W.R."/>
            <person name="Chow T."/>
            <person name="Chen H."/>
            <person name="Chung M."/>
            <person name="Chen C."/>
            <person name="Shaw J."/>
            <person name="Wu H."/>
            <person name="Hsiao K."/>
            <person name="Chao Y."/>
            <person name="Chu M."/>
            <person name="Cheng C."/>
            <person name="Hour A."/>
            <person name="Lee P."/>
            <person name="Lin S."/>
            <person name="Lin Y."/>
            <person name="Liou J."/>
            <person name="Liu S."/>
            <person name="Hsing Y."/>
            <person name="Raghuvanshi S."/>
            <person name="Mohanty A."/>
            <person name="Bharti A.K."/>
            <person name="Gaur A."/>
            <person name="Gupta V."/>
            <person name="Kumar D."/>
            <person name="Ravi V."/>
            <person name="Vij S."/>
            <person name="Kapur A."/>
            <person name="Khurana P."/>
            <person name="Khurana P."/>
            <person name="Khurana J.P."/>
            <person name="Tyagi A.K."/>
            <person name="Gaikwad K."/>
            <person name="Singh A."/>
            <person name="Dalal V."/>
            <person name="Srivastava S."/>
            <person name="Dixit A."/>
            <person name="Pal A.K."/>
            <person name="Ghazi I.A."/>
            <person name="Yadav M."/>
            <person name="Pandit A."/>
            <person name="Bhargava A."/>
            <person name="Sureshbabu K."/>
            <person name="Batra K."/>
            <person name="Sharma T.R."/>
            <person name="Mohapatra T."/>
            <person name="Singh N.K."/>
            <person name="Messing J."/>
            <person name="Nelson A.B."/>
            <person name="Fuks G."/>
            <person name="Kavchok S."/>
            <person name="Keizer G."/>
            <person name="Linton E."/>
            <person name="Llaca V."/>
            <person name="Song R."/>
            <person name="Tanyolac B."/>
            <person name="Young S."/>
            <person name="Ho-Il K."/>
            <person name="Hahn J.H."/>
            <person name="Sangsakoo G."/>
            <person name="Vanavichit A."/>
            <person name="de Mattos Luiz.A.T."/>
            <person name="Zimmer P.D."/>
            <person name="Malone G."/>
            <person name="Dellagostin O."/>
            <person name="de Oliveira A.C."/>
            <person name="Bevan M."/>
            <person name="Bancroft I."/>
            <person name="Minx P."/>
            <person name="Cordum H."/>
            <person name="Wilson R."/>
            <person name="Cheng Z."/>
            <person name="Jin W."/>
            <person name="Jiang J."/>
            <person name="Leong S.A."/>
            <person name="Iwama H."/>
            <person name="Gojobori T."/>
            <person name="Itoh T."/>
            <person name="Niimura Y."/>
            <person name="Fujii Y."/>
            <person name="Habara T."/>
            <person name="Sakai H."/>
            <person name="Sato Y."/>
            <person name="Wilson G."/>
            <person name="Kumar K."/>
            <person name="McCouch S."/>
            <person name="Juretic N."/>
            <person name="Hoen D."/>
            <person name="Wright S."/>
            <person name="Bruskiewich R."/>
            <person name="Bureau T."/>
            <person name="Miyao A."/>
            <person name="Hirochika H."/>
            <person name="Nishikawa T."/>
            <person name="Kadowaki K."/>
            <person name="Sugiura M."/>
            <person name="Burr B."/>
            <person name="Sasaki T."/>
        </authorList>
    </citation>
    <scope>NUCLEOTIDE SEQUENCE [LARGE SCALE GENOMIC DNA]</scope>
    <source>
        <strain evidence="2">cv. Nipponbare</strain>
    </source>
</reference>
<sequence>MGSRRASRRLQAAAAAAASRRWCWTSTAAPTDMALPTANYILEVGARRDGVSCWGVQRSPAAGTSIIGNIISCR</sequence>
<protein>
    <submittedName>
        <fullName evidence="1">Os11g0222560 protein</fullName>
    </submittedName>
</protein>
<dbReference type="Gramene" id="Os11t0222560-00">
    <property type="protein sequence ID" value="Os11t0222560-00"/>
    <property type="gene ID" value="Os11g0222560"/>
</dbReference>
<name>A0A0P0Y0C7_ORYSJ</name>
<gene>
    <name evidence="1" type="ordered locus">Os11g0222560</name>
    <name evidence="1" type="ORF">OSNPB_110222560</name>
</gene>
<dbReference type="Proteomes" id="UP000059680">
    <property type="component" value="Chromosome 11"/>
</dbReference>
<keyword evidence="2" id="KW-1185">Reference proteome</keyword>
<dbReference type="PaxDb" id="39947-A0A0P0Y0C7"/>
<dbReference type="EMBL" id="AP014967">
    <property type="protein sequence ID" value="BAT13261.1"/>
    <property type="molecule type" value="Genomic_DNA"/>
</dbReference>
<dbReference type="STRING" id="39947.A0A0P0Y0C7"/>